<dbReference type="Proteomes" id="UP000245119">
    <property type="component" value="Linkage Group LG14"/>
</dbReference>
<evidence type="ECO:0000256" key="4">
    <source>
        <dbReference type="ARBA" id="ARBA00022989"/>
    </source>
</evidence>
<dbReference type="PRINTS" id="PR00237">
    <property type="entry name" value="GPCRRHODOPSN"/>
</dbReference>
<comment type="caution">
    <text evidence="11">The sequence shown here is derived from an EMBL/GenBank/DDBJ whole genome shotgun (WGS) entry which is preliminary data.</text>
</comment>
<reference evidence="11 12" key="1">
    <citation type="submission" date="2018-04" db="EMBL/GenBank/DDBJ databases">
        <title>The genome of golden apple snail Pomacea canaliculata provides insight into stress tolerance and invasive adaptation.</title>
        <authorList>
            <person name="Liu C."/>
            <person name="Liu B."/>
            <person name="Ren Y."/>
            <person name="Zhang Y."/>
            <person name="Wang H."/>
            <person name="Li S."/>
            <person name="Jiang F."/>
            <person name="Yin L."/>
            <person name="Zhang G."/>
            <person name="Qian W."/>
            <person name="Fan W."/>
        </authorList>
    </citation>
    <scope>NUCLEOTIDE SEQUENCE [LARGE SCALE GENOMIC DNA]</scope>
    <source>
        <strain evidence="11">SZHN2017</strain>
        <tissue evidence="11">Muscle</tissue>
    </source>
</reference>
<feature type="transmembrane region" description="Helical" evidence="7">
    <location>
        <begin position="401"/>
        <end position="424"/>
    </location>
</feature>
<sequence>MPHKSSFPMKVSLCGHLNTMKYLILAATLLGCALGQNASDKLFMQYGGNQTSCLDATQFSSAWHHFDLDNDGGVTRLEFDTVWKRESFPDSAQSPANFLEIDINRDVILDDRDFAYLFKLFDENGEEKWQTVSTVTGEEKWQTVSTVTDDKIITKREFDHVWTTLNLPEKTNVAADFELIDTNHDAQLSEEDLTYLCKLFDENAYKSQKSHSVVIVDTNEDNSGPHGSEFRPASALADSSTDRLYVKAGGNQTVCLDKEQFSSAWLFLDTDSDGSVSKQEFDTSWGRLNLPERDQAPGDFVEIDTNKDLVITTSDLEYLFRVFDENGEDLTQQKQTILDVASQVLQESSHGVIGESLTARGGLCATRLSADSDRTTCAMNKSREGYQYEQEQDELTTFANLLLVVNFALGLAAIAANAFVIDTIKSRSELAVSGDMFVLCLAITDLLTGCILTLTVGNIFVEKHTKTMCLLQVLEAGFQAALFVLMVASVFLSVVLYFWILRLAMNHAVAIARTTRFLSENINRIQLRYIRVLFVMAGMYLALYIPAVVGTIVLRNIHTTMKETTRSSLFHLCSIGMWSNCLINPLIYASKVATVKARLRLLFGWRRLSADQELPSRKTVTSIASKGILERTLRYCTKFMSVKVTASNTGGQTDDDTRYPSHDSAGRDSRVEGSGQPGDISTSVRIKSKGVNQSGRDVRVSGEGSENSGVRVIRPEDSSVKVTRTDDNGEDGSRSQDSAHVRSNKSFTNRKQVK</sequence>
<feature type="domain" description="EF-hand" evidence="9">
    <location>
        <begin position="54"/>
        <end position="89"/>
    </location>
</feature>
<feature type="signal peptide" evidence="8">
    <location>
        <begin position="1"/>
        <end position="35"/>
    </location>
</feature>
<dbReference type="CDD" id="cd00637">
    <property type="entry name" value="7tm_classA_rhodopsin-like"/>
    <property type="match status" value="1"/>
</dbReference>
<protein>
    <recommendedName>
        <fullName evidence="13">G-protein coupled receptors family 1 profile domain-containing protein</fullName>
    </recommendedName>
</protein>
<dbReference type="InterPro" id="IPR011992">
    <property type="entry name" value="EF-hand-dom_pair"/>
</dbReference>
<evidence type="ECO:0000313" key="12">
    <source>
        <dbReference type="Proteomes" id="UP000245119"/>
    </source>
</evidence>
<keyword evidence="3" id="KW-0106">Calcium</keyword>
<feature type="compositionally biased region" description="Basic and acidic residues" evidence="6">
    <location>
        <begin position="713"/>
        <end position="740"/>
    </location>
</feature>
<feature type="compositionally biased region" description="Basic and acidic residues" evidence="6">
    <location>
        <begin position="655"/>
        <end position="671"/>
    </location>
</feature>
<dbReference type="PROSITE" id="PS50262">
    <property type="entry name" value="G_PROTEIN_RECEP_F1_2"/>
    <property type="match status" value="1"/>
</dbReference>
<dbReference type="SUPFAM" id="SSF81321">
    <property type="entry name" value="Family A G protein-coupled receptor-like"/>
    <property type="match status" value="1"/>
</dbReference>
<feature type="domain" description="EF-hand" evidence="9">
    <location>
        <begin position="256"/>
        <end position="291"/>
    </location>
</feature>
<feature type="region of interest" description="Disordered" evidence="6">
    <location>
        <begin position="646"/>
        <end position="754"/>
    </location>
</feature>
<dbReference type="AlphaFoldDB" id="A0A2T7NBW9"/>
<dbReference type="Gene3D" id="1.20.1070.10">
    <property type="entry name" value="Rhodopsin 7-helix transmembrane proteins"/>
    <property type="match status" value="2"/>
</dbReference>
<feature type="transmembrane region" description="Helical" evidence="7">
    <location>
        <begin position="480"/>
        <end position="500"/>
    </location>
</feature>
<dbReference type="GO" id="GO:0004930">
    <property type="term" value="F:G protein-coupled receptor activity"/>
    <property type="evidence" value="ECO:0007669"/>
    <property type="project" value="InterPro"/>
</dbReference>
<feature type="transmembrane region" description="Helical" evidence="7">
    <location>
        <begin position="569"/>
        <end position="590"/>
    </location>
</feature>
<evidence type="ECO:0000256" key="7">
    <source>
        <dbReference type="SAM" id="Phobius"/>
    </source>
</evidence>
<evidence type="ECO:0000256" key="5">
    <source>
        <dbReference type="ARBA" id="ARBA00023136"/>
    </source>
</evidence>
<gene>
    <name evidence="11" type="ORF">C0Q70_21226</name>
</gene>
<dbReference type="GO" id="GO:0005509">
    <property type="term" value="F:calcium ion binding"/>
    <property type="evidence" value="ECO:0007669"/>
    <property type="project" value="InterPro"/>
</dbReference>
<feature type="domain" description="G-protein coupled receptors family 1 profile" evidence="10">
    <location>
        <begin position="450"/>
        <end position="588"/>
    </location>
</feature>
<feature type="compositionally biased region" description="Polar residues" evidence="6">
    <location>
        <begin position="744"/>
        <end position="754"/>
    </location>
</feature>
<evidence type="ECO:0000256" key="3">
    <source>
        <dbReference type="ARBA" id="ARBA00022837"/>
    </source>
</evidence>
<comment type="subcellular location">
    <subcellularLocation>
        <location evidence="1">Membrane</location>
    </subcellularLocation>
</comment>
<dbReference type="GO" id="GO:0016020">
    <property type="term" value="C:membrane"/>
    <property type="evidence" value="ECO:0007669"/>
    <property type="project" value="UniProtKB-SubCell"/>
</dbReference>
<dbReference type="Gene3D" id="1.10.238.10">
    <property type="entry name" value="EF-hand"/>
    <property type="match status" value="2"/>
</dbReference>
<dbReference type="InterPro" id="IPR018247">
    <property type="entry name" value="EF_Hand_1_Ca_BS"/>
</dbReference>
<evidence type="ECO:0000256" key="1">
    <source>
        <dbReference type="ARBA" id="ARBA00004370"/>
    </source>
</evidence>
<proteinExistence type="predicted"/>
<dbReference type="EMBL" id="PZQS01000014">
    <property type="protein sequence ID" value="PVD18676.1"/>
    <property type="molecule type" value="Genomic_DNA"/>
</dbReference>
<evidence type="ECO:0000256" key="6">
    <source>
        <dbReference type="SAM" id="MobiDB-lite"/>
    </source>
</evidence>
<feature type="transmembrane region" description="Helical" evidence="7">
    <location>
        <begin position="532"/>
        <end position="557"/>
    </location>
</feature>
<feature type="chain" id="PRO_5015768192" description="G-protein coupled receptors family 1 profile domain-containing protein" evidence="8">
    <location>
        <begin position="36"/>
        <end position="754"/>
    </location>
</feature>
<dbReference type="OrthoDB" id="6041188at2759"/>
<evidence type="ECO:0000256" key="8">
    <source>
        <dbReference type="SAM" id="SignalP"/>
    </source>
</evidence>
<keyword evidence="5 7" id="KW-0472">Membrane</keyword>
<evidence type="ECO:0000259" key="9">
    <source>
        <dbReference type="PROSITE" id="PS50222"/>
    </source>
</evidence>
<keyword evidence="12" id="KW-1185">Reference proteome</keyword>
<keyword evidence="4 7" id="KW-1133">Transmembrane helix</keyword>
<accession>A0A2T7NBW9</accession>
<dbReference type="PROSITE" id="PS51257">
    <property type="entry name" value="PROKAR_LIPOPROTEIN"/>
    <property type="match status" value="1"/>
</dbReference>
<dbReference type="SMART" id="SM00054">
    <property type="entry name" value="EFh"/>
    <property type="match status" value="3"/>
</dbReference>
<evidence type="ECO:0008006" key="13">
    <source>
        <dbReference type="Google" id="ProtNLM"/>
    </source>
</evidence>
<dbReference type="InterPro" id="IPR002048">
    <property type="entry name" value="EF_hand_dom"/>
</dbReference>
<keyword evidence="8" id="KW-0732">Signal</keyword>
<dbReference type="InterPro" id="IPR000276">
    <property type="entry name" value="GPCR_Rhodpsn"/>
</dbReference>
<dbReference type="PROSITE" id="PS50222">
    <property type="entry name" value="EF_HAND_2"/>
    <property type="match status" value="3"/>
</dbReference>
<feature type="compositionally biased region" description="Polar residues" evidence="6">
    <location>
        <begin position="679"/>
        <end position="695"/>
    </location>
</feature>
<dbReference type="InterPro" id="IPR017452">
    <property type="entry name" value="GPCR_Rhodpsn_7TM"/>
</dbReference>
<feature type="domain" description="EF-hand" evidence="9">
    <location>
        <begin position="168"/>
        <end position="203"/>
    </location>
</feature>
<organism evidence="11 12">
    <name type="scientific">Pomacea canaliculata</name>
    <name type="common">Golden apple snail</name>
    <dbReference type="NCBI Taxonomy" id="400727"/>
    <lineage>
        <taxon>Eukaryota</taxon>
        <taxon>Metazoa</taxon>
        <taxon>Spiralia</taxon>
        <taxon>Lophotrochozoa</taxon>
        <taxon>Mollusca</taxon>
        <taxon>Gastropoda</taxon>
        <taxon>Caenogastropoda</taxon>
        <taxon>Architaenioglossa</taxon>
        <taxon>Ampullarioidea</taxon>
        <taxon>Ampullariidae</taxon>
        <taxon>Pomacea</taxon>
    </lineage>
</organism>
<feature type="transmembrane region" description="Helical" evidence="7">
    <location>
        <begin position="436"/>
        <end position="460"/>
    </location>
</feature>
<evidence type="ECO:0000256" key="2">
    <source>
        <dbReference type="ARBA" id="ARBA00022692"/>
    </source>
</evidence>
<evidence type="ECO:0000313" key="11">
    <source>
        <dbReference type="EMBL" id="PVD18676.1"/>
    </source>
</evidence>
<evidence type="ECO:0000259" key="10">
    <source>
        <dbReference type="PROSITE" id="PS50262"/>
    </source>
</evidence>
<dbReference type="SUPFAM" id="SSF47473">
    <property type="entry name" value="EF-hand"/>
    <property type="match status" value="2"/>
</dbReference>
<name>A0A2T7NBW9_POMCA</name>
<keyword evidence="2 7" id="KW-0812">Transmembrane</keyword>
<dbReference type="PROSITE" id="PS00018">
    <property type="entry name" value="EF_HAND_1"/>
    <property type="match status" value="1"/>
</dbReference>